<keyword evidence="2" id="KW-1185">Reference proteome</keyword>
<comment type="caution">
    <text evidence="1">The sequence shown here is derived from an EMBL/GenBank/DDBJ whole genome shotgun (WGS) entry which is preliminary data.</text>
</comment>
<protein>
    <submittedName>
        <fullName evidence="1">DEAD/DEAH box helicase</fullName>
        <ecNumber evidence="1">3.6.4.-</ecNumber>
    </submittedName>
</protein>
<keyword evidence="1" id="KW-0067">ATP-binding</keyword>
<evidence type="ECO:0000313" key="2">
    <source>
        <dbReference type="Proteomes" id="UP001631969"/>
    </source>
</evidence>
<dbReference type="EMBL" id="JBJURJ010000011">
    <property type="protein sequence ID" value="MFM9329992.1"/>
    <property type="molecule type" value="Genomic_DNA"/>
</dbReference>
<keyword evidence="1" id="KW-0347">Helicase</keyword>
<proteinExistence type="predicted"/>
<name>A0ACC7P018_9BACL</name>
<reference evidence="1" key="1">
    <citation type="submission" date="2024-12" db="EMBL/GenBank/DDBJ databases">
        <authorList>
            <person name="Wu N."/>
        </authorList>
    </citation>
    <scope>NUCLEOTIDE SEQUENCE</scope>
    <source>
        <strain evidence="1">P15</strain>
    </source>
</reference>
<accession>A0ACC7P018</accession>
<dbReference type="EC" id="3.6.4.-" evidence="1"/>
<gene>
    <name evidence="1" type="ORF">ACI1P1_16975</name>
</gene>
<dbReference type="Proteomes" id="UP001631969">
    <property type="component" value="Unassembled WGS sequence"/>
</dbReference>
<keyword evidence="1" id="KW-0378">Hydrolase</keyword>
<keyword evidence="1" id="KW-0547">Nucleotide-binding</keyword>
<sequence>MIVTGPYTVHASWMPAGALFLWGARRQGGSVDATELKHLLFAWHAASFYGTFIETLEFTGKEGVVLESEDALHYFCDPSELQHASIEWSTEAAPLKAAAPAIREALAAGRVMPDYDKWRQGSLGWKLQLPEELRGMESPLLKTWADTLIEAEVRRRPELQEALTKLTETVPRIQRGDISADLWLDEEDWLVSIGWKPDTAPFRTCLQLVEPEHDGMWRLAILLQDRQLAERIISCDAEGTPSPGEPVPEEWQPELPRVSRDVERWLHIIPELRDTHEPTRLKRELTADEAWEFLAQGSRQLVEAGTPVFLPAWWERLRRTKPRLRAKLRSSVGTTGSSAFGLNQLMEFDWRLAVGDMELTEEEFRTLMEEKRRLVRFRGRWIQLDPKQMEAISQVMKQVKKKRGLSFRDVLELHLAGEEEDGENPAGREEDDIDLKLEVELNDHLRQLITRLKEHKGVPMQGPPPGFHGTLRPYQAEGVSWLLFLRQFGLGGCLADDMGLGKTIQWISYLLSVKEQEGQVQPGEDQEPLPPGLLICPTSVLGNWQKELQRFAPGMKVLLHYGPQRRKGEDFRKEAMEADLVLSSYTLAHLDEKEFSSIYWSSICLDEAQNIKNAYTKQSGAVRRLDGYHRIAMTGTPIENRLTELWSIFDFLNPGYFGTLREFSHRFVQPIERISDQALIGQVQRMIRPFLLRRLKKDPAIQLDLPDKDESKVFISLTAEQASLYENYIRDLFERLDRLGPMERRGLILSALTRLKQICNHPELLQKSMRGAAIQWRERSNKLERLLDMVSELRTEGDRCLIFTQFVETGYMLQHVLEQELAEPVLFLHGGTPKHTRDEMVDRFQNESLPEAERNGVFLLSLKAGGIGLNLTAANHVFHFDRWWNPAVENQATDRAYRIGQSRHVQVHKFVTLGTLEERIDDMIERKQDLSRQIVGGGEGWITELSTEDLKELFSLRQEWINV</sequence>
<organism evidence="1 2">
    <name type="scientific">Paenibacillus mesotrionivorans</name>
    <dbReference type="NCBI Taxonomy" id="3160968"/>
    <lineage>
        <taxon>Bacteria</taxon>
        <taxon>Bacillati</taxon>
        <taxon>Bacillota</taxon>
        <taxon>Bacilli</taxon>
        <taxon>Bacillales</taxon>
        <taxon>Paenibacillaceae</taxon>
        <taxon>Paenibacillus</taxon>
    </lineage>
</organism>
<evidence type="ECO:0000313" key="1">
    <source>
        <dbReference type="EMBL" id="MFM9329992.1"/>
    </source>
</evidence>